<reference evidence="1 2" key="1">
    <citation type="submission" date="2018-08" db="EMBL/GenBank/DDBJ databases">
        <title>The first complete genome of Treponema rectale (CHPAT), a commensal spirochete of the bovine rectum.</title>
        <authorList>
            <person name="Staton G.J."/>
            <person name="Clegg S.R."/>
            <person name="Carter S.D."/>
            <person name="Radford A.D."/>
            <person name="Darby A."/>
            <person name="Hall N."/>
            <person name="Birtles R.J."/>
            <person name="Evans N.J."/>
        </authorList>
    </citation>
    <scope>NUCLEOTIDE SEQUENCE [LARGE SCALE GENOMIC DNA]</scope>
    <source>
        <strain evidence="1 2">CHPA</strain>
    </source>
</reference>
<gene>
    <name evidence="1" type="ORF">DYE49_00800</name>
</gene>
<dbReference type="Gene3D" id="2.160.20.10">
    <property type="entry name" value="Single-stranded right-handed beta-helix, Pectin lyase-like"/>
    <property type="match status" value="1"/>
</dbReference>
<protein>
    <submittedName>
        <fullName evidence="1">DUF3737 family protein</fullName>
    </submittedName>
</protein>
<dbReference type="Pfam" id="PF12541">
    <property type="entry name" value="DUF3737"/>
    <property type="match status" value="1"/>
</dbReference>
<dbReference type="KEGG" id="trc:DYE49_00800"/>
<dbReference type="Proteomes" id="UP000593591">
    <property type="component" value="Chromosome"/>
</dbReference>
<sequence>MEIYQNEHYTGERALFQLKDAQVRNCLFDDGESPLKESRNLKIDHVTFGWKYPLWYGKNHEVRNSTFLEMSRSGIWYTDDSRFIDCHIIAPKLFRRCHNIYLENITFDDAKETLWKCSNVEMKNVKAKGDYLAMNTNGLKVDHLELDGNYFADGASDIEVTNSILNSKDAFWNCKNVVVKDSEINGEYFGWNSENVTLINCKISSHQGFCYMKNLTLINCTIKDSDLIFEYCENIDAQINSCITSIKNPISGEIRCEGVAEMIRDDKDIDLSKIRVLIKKENGYEQI</sequence>
<dbReference type="InterPro" id="IPR011050">
    <property type="entry name" value="Pectin_lyase_fold/virulence"/>
</dbReference>
<dbReference type="SUPFAM" id="SSF51126">
    <property type="entry name" value="Pectin lyase-like"/>
    <property type="match status" value="1"/>
</dbReference>
<dbReference type="EMBL" id="CP031517">
    <property type="protein sequence ID" value="QOS39067.1"/>
    <property type="molecule type" value="Genomic_DNA"/>
</dbReference>
<organism evidence="1 2">
    <name type="scientific">Treponema rectale</name>
    <dbReference type="NCBI Taxonomy" id="744512"/>
    <lineage>
        <taxon>Bacteria</taxon>
        <taxon>Pseudomonadati</taxon>
        <taxon>Spirochaetota</taxon>
        <taxon>Spirochaetia</taxon>
        <taxon>Spirochaetales</taxon>
        <taxon>Treponemataceae</taxon>
        <taxon>Treponema</taxon>
    </lineage>
</organism>
<dbReference type="AlphaFoldDB" id="A0A7M1XIC4"/>
<evidence type="ECO:0000313" key="1">
    <source>
        <dbReference type="EMBL" id="QOS39067.1"/>
    </source>
</evidence>
<dbReference type="InterPro" id="IPR012334">
    <property type="entry name" value="Pectin_lyas_fold"/>
</dbReference>
<proteinExistence type="predicted"/>
<evidence type="ECO:0000313" key="2">
    <source>
        <dbReference type="Proteomes" id="UP000593591"/>
    </source>
</evidence>
<name>A0A7M1XIC4_9SPIR</name>
<dbReference type="InterPro" id="IPR022208">
    <property type="entry name" value="DUF3737"/>
</dbReference>
<accession>A0A7M1XIC4</accession>